<organism evidence="5 6">
    <name type="scientific">Microbacterium binotii</name>
    <dbReference type="NCBI Taxonomy" id="462710"/>
    <lineage>
        <taxon>Bacteria</taxon>
        <taxon>Bacillati</taxon>
        <taxon>Actinomycetota</taxon>
        <taxon>Actinomycetes</taxon>
        <taxon>Micrococcales</taxon>
        <taxon>Microbacteriaceae</taxon>
        <taxon>Microbacterium</taxon>
    </lineage>
</organism>
<keyword evidence="3" id="KW-0413">Isomerase</keyword>
<dbReference type="InterPro" id="IPR009006">
    <property type="entry name" value="Ala_racemase/Decarboxylase_C"/>
</dbReference>
<dbReference type="Proteomes" id="UP001500274">
    <property type="component" value="Unassembled WGS sequence"/>
</dbReference>
<dbReference type="SUPFAM" id="SSF50621">
    <property type="entry name" value="Alanine racemase C-terminal domain-like"/>
    <property type="match status" value="1"/>
</dbReference>
<keyword evidence="2" id="KW-0663">Pyridoxal phosphate</keyword>
<comment type="caution">
    <text evidence="5">The sequence shown here is derived from an EMBL/GenBank/DDBJ whole genome shotgun (WGS) entry which is preliminary data.</text>
</comment>
<dbReference type="InterPro" id="IPR000821">
    <property type="entry name" value="Ala_racemase"/>
</dbReference>
<dbReference type="Pfam" id="PF00842">
    <property type="entry name" value="Ala_racemase_C"/>
    <property type="match status" value="1"/>
</dbReference>
<proteinExistence type="predicted"/>
<sequence length="217" mass="22637">MSDDGAPVARIRTSAIVANVRSAGLTAPVVDLRRDAYGHGLVPVADALRAGTDAVLLVDETAELADRDRTVTAGPATLAPDVVFGWEHTLPAMTLVGTVLSTKALNAGEGVSYGYIHRASEDTRVALVTGGYAQGVVRELGNRAHVVIGGIAHPIVGRVAMDVCVVDIGDASVARGERAVFFGDDGPRVADWAYATGWRADEIVTVVGLRARREVAT</sequence>
<evidence type="ECO:0000256" key="3">
    <source>
        <dbReference type="ARBA" id="ARBA00023235"/>
    </source>
</evidence>
<protein>
    <recommendedName>
        <fullName evidence="4">Alanine racemase C-terminal domain-containing protein</fullName>
    </recommendedName>
</protein>
<evidence type="ECO:0000313" key="6">
    <source>
        <dbReference type="Proteomes" id="UP001500274"/>
    </source>
</evidence>
<dbReference type="SMART" id="SM01005">
    <property type="entry name" value="Ala_racemase_C"/>
    <property type="match status" value="1"/>
</dbReference>
<gene>
    <name evidence="5" type="ORF">GCM10009862_29350</name>
</gene>
<evidence type="ECO:0000313" key="5">
    <source>
        <dbReference type="EMBL" id="GAA2589130.1"/>
    </source>
</evidence>
<comment type="cofactor">
    <cofactor evidence="1">
        <name>pyridoxal 5'-phosphate</name>
        <dbReference type="ChEBI" id="CHEBI:597326"/>
    </cofactor>
</comment>
<evidence type="ECO:0000256" key="2">
    <source>
        <dbReference type="ARBA" id="ARBA00022898"/>
    </source>
</evidence>
<feature type="domain" description="Alanine racemase C-terminal" evidence="4">
    <location>
        <begin position="92"/>
        <end position="216"/>
    </location>
</feature>
<dbReference type="InterPro" id="IPR011079">
    <property type="entry name" value="Ala_racemase_C"/>
</dbReference>
<reference evidence="6" key="1">
    <citation type="journal article" date="2019" name="Int. J. Syst. Evol. Microbiol.">
        <title>The Global Catalogue of Microorganisms (GCM) 10K type strain sequencing project: providing services to taxonomists for standard genome sequencing and annotation.</title>
        <authorList>
            <consortium name="The Broad Institute Genomics Platform"/>
            <consortium name="The Broad Institute Genome Sequencing Center for Infectious Disease"/>
            <person name="Wu L."/>
            <person name="Ma J."/>
        </authorList>
    </citation>
    <scope>NUCLEOTIDE SEQUENCE [LARGE SCALE GENOMIC DNA]</scope>
    <source>
        <strain evidence="6">JCM 16365</strain>
    </source>
</reference>
<dbReference type="RefSeq" id="WP_344230750.1">
    <property type="nucleotide sequence ID" value="NZ_BAAARI010000037.1"/>
</dbReference>
<dbReference type="EMBL" id="BAAARI010000037">
    <property type="protein sequence ID" value="GAA2589130.1"/>
    <property type="molecule type" value="Genomic_DNA"/>
</dbReference>
<accession>A0ABP6BW78</accession>
<keyword evidence="6" id="KW-1185">Reference proteome</keyword>
<evidence type="ECO:0000256" key="1">
    <source>
        <dbReference type="ARBA" id="ARBA00001933"/>
    </source>
</evidence>
<evidence type="ECO:0000259" key="4">
    <source>
        <dbReference type="SMART" id="SM01005"/>
    </source>
</evidence>
<dbReference type="PANTHER" id="PTHR30511">
    <property type="entry name" value="ALANINE RACEMASE"/>
    <property type="match status" value="1"/>
</dbReference>
<dbReference type="Gene3D" id="2.40.37.10">
    <property type="entry name" value="Lyase, Ornithine Decarboxylase, Chain A, domain 1"/>
    <property type="match status" value="1"/>
</dbReference>
<name>A0ABP6BW78_9MICO</name>
<dbReference type="PANTHER" id="PTHR30511:SF0">
    <property type="entry name" value="ALANINE RACEMASE, CATABOLIC-RELATED"/>
    <property type="match status" value="1"/>
</dbReference>